<keyword evidence="2 4" id="KW-0808">Transferase</keyword>
<dbReference type="Proteomes" id="UP000644441">
    <property type="component" value="Unassembled WGS sequence"/>
</dbReference>
<dbReference type="SUPFAM" id="SSF53756">
    <property type="entry name" value="UDP-Glycosyltransferase/glycogen phosphorylase"/>
    <property type="match status" value="1"/>
</dbReference>
<reference evidence="4 5" key="1">
    <citation type="submission" date="2012-09" db="EMBL/GenBank/DDBJ databases">
        <title>Genome Sequence of alkane-degrading Bacterium Alcanivorax venustensis ISO4.</title>
        <authorList>
            <person name="Lai Q."/>
            <person name="Shao Z."/>
        </authorList>
    </citation>
    <scope>NUCLEOTIDE SEQUENCE [LARGE SCALE GENOMIC DNA]</scope>
    <source>
        <strain evidence="4 5">ISO4</strain>
    </source>
</reference>
<gene>
    <name evidence="4" type="ORF">ISO4_00674</name>
</gene>
<name>A0ABS0AES9_9GAMM</name>
<evidence type="ECO:0000313" key="5">
    <source>
        <dbReference type="Proteomes" id="UP000644441"/>
    </source>
</evidence>
<dbReference type="InterPro" id="IPR001296">
    <property type="entry name" value="Glyco_trans_1"/>
</dbReference>
<feature type="domain" description="Glycosyl transferase family 1" evidence="3">
    <location>
        <begin position="30"/>
        <end position="180"/>
    </location>
</feature>
<evidence type="ECO:0000313" key="4">
    <source>
        <dbReference type="EMBL" id="MBF5052072.1"/>
    </source>
</evidence>
<evidence type="ECO:0000256" key="2">
    <source>
        <dbReference type="ARBA" id="ARBA00022679"/>
    </source>
</evidence>
<evidence type="ECO:0000259" key="3">
    <source>
        <dbReference type="Pfam" id="PF00534"/>
    </source>
</evidence>
<dbReference type="PANTHER" id="PTHR12526">
    <property type="entry name" value="GLYCOSYLTRANSFERASE"/>
    <property type="match status" value="1"/>
</dbReference>
<keyword evidence="5" id="KW-1185">Reference proteome</keyword>
<dbReference type="Gene3D" id="3.40.50.2000">
    <property type="entry name" value="Glycogen Phosphorylase B"/>
    <property type="match status" value="2"/>
</dbReference>
<dbReference type="Pfam" id="PF00534">
    <property type="entry name" value="Glycos_transf_1"/>
    <property type="match status" value="1"/>
</dbReference>
<organism evidence="4 5">
    <name type="scientific">Alloalcanivorax venustensis ISO4</name>
    <dbReference type="NCBI Taxonomy" id="1177184"/>
    <lineage>
        <taxon>Bacteria</taxon>
        <taxon>Pseudomonadati</taxon>
        <taxon>Pseudomonadota</taxon>
        <taxon>Gammaproteobacteria</taxon>
        <taxon>Oceanospirillales</taxon>
        <taxon>Alcanivoracaceae</taxon>
        <taxon>Alloalcanivorax</taxon>
    </lineage>
</organism>
<comment type="caution">
    <text evidence="4">The sequence shown here is derived from an EMBL/GenBank/DDBJ whole genome shotgun (WGS) entry which is preliminary data.</text>
</comment>
<proteinExistence type="predicted"/>
<dbReference type="PANTHER" id="PTHR12526:SF510">
    <property type="entry name" value="D-INOSITOL 3-PHOSPHATE GLYCOSYLTRANSFERASE"/>
    <property type="match status" value="1"/>
</dbReference>
<accession>A0ABS0AES9</accession>
<sequence>MLSRNFPSSQVIAIPNSVDEKLVRDNQLSREQARQDLGIPADAKRVVGTIGRMRPVKGHKYFLEAMRDMEAPPYVAVIGDGELLDEMRAAARESNLSHRLIFAGGRKNAYRYMAAFDAFVMPSLREGLPIAMLEAIASGVPAFGTPVGGIPEILKNRKWVFPKEDPEALRQILIHIANATDEQLEETRQSQQKIFRDNFSIDQYRSRFRSLMEGTVQHSD</sequence>
<keyword evidence="1" id="KW-0328">Glycosyltransferase</keyword>
<protein>
    <submittedName>
        <fullName evidence="4">Group 1 glycosyl transferase</fullName>
    </submittedName>
</protein>
<dbReference type="EMBL" id="ARXR01000004">
    <property type="protein sequence ID" value="MBF5052072.1"/>
    <property type="molecule type" value="Genomic_DNA"/>
</dbReference>
<evidence type="ECO:0000256" key="1">
    <source>
        <dbReference type="ARBA" id="ARBA00022676"/>
    </source>
</evidence>
<dbReference type="GO" id="GO:0016740">
    <property type="term" value="F:transferase activity"/>
    <property type="evidence" value="ECO:0007669"/>
    <property type="project" value="UniProtKB-KW"/>
</dbReference>